<dbReference type="Proteomes" id="UP001419084">
    <property type="component" value="Unassembled WGS sequence"/>
</dbReference>
<keyword evidence="4" id="KW-1185">Reference proteome</keyword>
<reference evidence="1 4" key="2">
    <citation type="journal article" date="2024" name="Int. J. Syst. Evol. Microbiol.">
        <title>Lacrimispora brassicae sp. nov. isolated from fermented cabbage, and proposal of Clostridium indicum Gundawar et al. 2019 and Clostridium methoxybenzovorans Mechichi et al. 1999 as heterotypic synonyms of Lacrimispora amygdalina (Parshina et al. 2003) Haas and Blanchard 2020 and Lacrimispora indolis (McClung and McCoy 1957) Haas and Blanchard 2020, respectively.</title>
        <authorList>
            <person name="Kobayashi H."/>
            <person name="Tanizawa Y."/>
            <person name="Sakamoto M."/>
            <person name="Ohkuma M."/>
            <person name="Tohno M."/>
        </authorList>
    </citation>
    <scope>NUCLEOTIDE SEQUENCE [LARGE SCALE GENOMIC DNA]</scope>
    <source>
        <strain evidence="1 4">DSM 12857</strain>
    </source>
</reference>
<protein>
    <submittedName>
        <fullName evidence="2">DUF4250 domain-containing protein</fullName>
    </submittedName>
</protein>
<dbReference type="RefSeq" id="WP_117416942.1">
    <property type="nucleotide sequence ID" value="NZ_BRPJ01000051.1"/>
</dbReference>
<name>A0A3E2NDD7_9FIRM</name>
<comment type="caution">
    <text evidence="2">The sequence shown here is derived from an EMBL/GenBank/DDBJ whole genome shotgun (WGS) entry which is preliminary data.</text>
</comment>
<dbReference type="EMBL" id="BRPJ01000051">
    <property type="protein sequence ID" value="GLB30848.1"/>
    <property type="molecule type" value="Genomic_DNA"/>
</dbReference>
<proteinExistence type="predicted"/>
<accession>A0A3E2NDD7</accession>
<organism evidence="2 3">
    <name type="scientific">Lacrimispora amygdalina</name>
    <dbReference type="NCBI Taxonomy" id="253257"/>
    <lineage>
        <taxon>Bacteria</taxon>
        <taxon>Bacillati</taxon>
        <taxon>Bacillota</taxon>
        <taxon>Clostridia</taxon>
        <taxon>Lachnospirales</taxon>
        <taxon>Lachnospiraceae</taxon>
        <taxon>Lacrimispora</taxon>
    </lineage>
</organism>
<evidence type="ECO:0000313" key="1">
    <source>
        <dbReference type="EMBL" id="GLB30848.1"/>
    </source>
</evidence>
<dbReference type="Proteomes" id="UP000260680">
    <property type="component" value="Unassembled WGS sequence"/>
</dbReference>
<evidence type="ECO:0000313" key="3">
    <source>
        <dbReference type="Proteomes" id="UP000260680"/>
    </source>
</evidence>
<dbReference type="EMBL" id="QOHO01000029">
    <property type="protein sequence ID" value="RFZ79005.1"/>
    <property type="molecule type" value="Genomic_DNA"/>
</dbReference>
<dbReference type="OrthoDB" id="6636823at2"/>
<evidence type="ECO:0000313" key="2">
    <source>
        <dbReference type="EMBL" id="RFZ79005.1"/>
    </source>
</evidence>
<dbReference type="Pfam" id="PF14056">
    <property type="entry name" value="DUF4250"/>
    <property type="match status" value="1"/>
</dbReference>
<dbReference type="InterPro" id="IPR025346">
    <property type="entry name" value="DUF4250"/>
</dbReference>
<gene>
    <name evidence="2" type="ORF">DS742_10420</name>
    <name evidence="1" type="ORF">LAD12857_27710</name>
</gene>
<evidence type="ECO:0000313" key="4">
    <source>
        <dbReference type="Proteomes" id="UP001419084"/>
    </source>
</evidence>
<reference evidence="2 3" key="1">
    <citation type="submission" date="2018-07" db="EMBL/GenBank/DDBJ databases">
        <title>New species, Clostridium PI-S10-A1B.</title>
        <authorList>
            <person name="Krishna G."/>
            <person name="Summeta K."/>
            <person name="Shikha S."/>
            <person name="Prabhu P.B."/>
            <person name="Suresh K."/>
        </authorList>
    </citation>
    <scope>NUCLEOTIDE SEQUENCE [LARGE SCALE GENOMIC DNA]</scope>
    <source>
        <strain evidence="2 3">PI-S10-A1B</strain>
    </source>
</reference>
<dbReference type="AlphaFoldDB" id="A0A3E2NDD7"/>
<sequence length="59" mass="6817">MANIPKDPVMLLSYINTQLRDFYPSLNECCLSLGIEEEGIIQSLASIDYRYDNEKNQFV</sequence>